<dbReference type="PRINTS" id="PR00766">
    <property type="entry name" value="CUDAOXIDASE"/>
</dbReference>
<feature type="modified residue" description="2',4',5'-topaquinone" evidence="8">
    <location>
        <position position="353"/>
    </location>
</feature>
<comment type="cofactor">
    <cofactor evidence="9">
        <name>Cu cation</name>
        <dbReference type="ChEBI" id="CHEBI:23378"/>
    </cofactor>
    <text evidence="9">Contains 1 topaquinone per subunit.</text>
</comment>
<evidence type="ECO:0000256" key="11">
    <source>
        <dbReference type="SAM" id="SignalP"/>
    </source>
</evidence>
<dbReference type="Gene3D" id="2.70.98.20">
    <property type="entry name" value="Copper amine oxidase, catalytic domain"/>
    <property type="match status" value="1"/>
</dbReference>
<evidence type="ECO:0000256" key="3">
    <source>
        <dbReference type="ARBA" id="ARBA00022723"/>
    </source>
</evidence>
<sequence>MWTLASLTALAISGASATVAGSQNVPRAASDARGPYIASTAPYENIFAGISNSEASDIEDFLERQNSSSLRDVQYWDYRPWLLPPNKTEATTYLAGNGPKPPRYARVMGYGDCFEREYMVGPLPIGNSTKATPLAYVNNGNPTVVYEGCEEENEDLMRRVAKRAVNRRSQTPAEARKMKTKRRRSIQRRDPTNPYDEEMEWNGDELPHDDKSPPVTILPDGARYEFDPDQNYVSWMGFSFYVATGPAGISLHDVHFRGERVVYELAMQEALAHYAGPDESQTYASYLDVTIDFMNFNLIPGYDCPSYATYTDAFCLFEFPKDYPMSRHYDWSSFHATKNIAFMVRSISTIGNYDYQTTYEFYYDGSIQVLVRASGYIQGSSNVNATNAWDYGFHIRKDLSGSMHDHVLNFKADLDILGTNNTLFKSEFVPHSQVYPWSGGEVVNTMKVERSFVTNEDQGKINWAPNAAAAYSVVNKDKPNCNGEFPGFRIYPSTGSTTHLTVQNSTVFGNLVNWATHHMYALRRKDSEPVSAHPRSSGWSDQAIAVDFNDFFDGESIEQEDIVLYFNLGMHHMPDTYDLPVTVFQGAQSGITLRPQNYKRSDSAISTRQQIHITGDEDGVANVETYGVEPLAGSYDLEDANPPWYPAPY</sequence>
<feature type="region of interest" description="Disordered" evidence="10">
    <location>
        <begin position="164"/>
        <end position="212"/>
    </location>
</feature>
<evidence type="ECO:0000256" key="4">
    <source>
        <dbReference type="ARBA" id="ARBA00022772"/>
    </source>
</evidence>
<feature type="chain" id="PRO_5035426262" description="Amine oxidase" evidence="11">
    <location>
        <begin position="18"/>
        <end position="649"/>
    </location>
</feature>
<dbReference type="GO" id="GO:0009308">
    <property type="term" value="P:amine metabolic process"/>
    <property type="evidence" value="ECO:0007669"/>
    <property type="project" value="UniProtKB-UniRule"/>
</dbReference>
<dbReference type="GO" id="GO:0005507">
    <property type="term" value="F:copper ion binding"/>
    <property type="evidence" value="ECO:0007669"/>
    <property type="project" value="InterPro"/>
</dbReference>
<keyword evidence="3 9" id="KW-0479">Metal-binding</keyword>
<organism evidence="13 14">
    <name type="scientific">Stachybotrys elegans</name>
    <dbReference type="NCBI Taxonomy" id="80388"/>
    <lineage>
        <taxon>Eukaryota</taxon>
        <taxon>Fungi</taxon>
        <taxon>Dikarya</taxon>
        <taxon>Ascomycota</taxon>
        <taxon>Pezizomycotina</taxon>
        <taxon>Sordariomycetes</taxon>
        <taxon>Hypocreomycetidae</taxon>
        <taxon>Hypocreales</taxon>
        <taxon>Stachybotryaceae</taxon>
        <taxon>Stachybotrys</taxon>
    </lineage>
</organism>
<comment type="cofactor">
    <cofactor evidence="1">
        <name>Cu cation</name>
        <dbReference type="ChEBI" id="CHEBI:23378"/>
    </cofactor>
</comment>
<evidence type="ECO:0000256" key="8">
    <source>
        <dbReference type="PIRSR" id="PIRSR600269-51"/>
    </source>
</evidence>
<dbReference type="InterPro" id="IPR015798">
    <property type="entry name" value="Cu_amine_oxidase_C"/>
</dbReference>
<dbReference type="SUPFAM" id="SSF54416">
    <property type="entry name" value="Amine oxidase N-terminal region"/>
    <property type="match status" value="1"/>
</dbReference>
<keyword evidence="14" id="KW-1185">Reference proteome</keyword>
<dbReference type="EMBL" id="JAGPNK010000013">
    <property type="protein sequence ID" value="KAH7309874.1"/>
    <property type="molecule type" value="Genomic_DNA"/>
</dbReference>
<proteinExistence type="inferred from homology"/>
<dbReference type="PANTHER" id="PTHR10638">
    <property type="entry name" value="COPPER AMINE OXIDASE"/>
    <property type="match status" value="1"/>
</dbReference>
<dbReference type="Proteomes" id="UP000813444">
    <property type="component" value="Unassembled WGS sequence"/>
</dbReference>
<feature type="active site" description="Schiff-base intermediate with substrate; via topaquinone" evidence="7">
    <location>
        <position position="353"/>
    </location>
</feature>
<comment type="PTM">
    <text evidence="8 9">Topaquinone (TPQ) is generated by copper-dependent autoxidation of a specific tyrosyl residue.</text>
</comment>
<feature type="active site" description="Proton acceptor" evidence="7">
    <location>
        <position position="288"/>
    </location>
</feature>
<dbReference type="SUPFAM" id="SSF49998">
    <property type="entry name" value="Amine oxidase catalytic domain"/>
    <property type="match status" value="1"/>
</dbReference>
<evidence type="ECO:0000256" key="2">
    <source>
        <dbReference type="ARBA" id="ARBA00007983"/>
    </source>
</evidence>
<evidence type="ECO:0000256" key="10">
    <source>
        <dbReference type="SAM" id="MobiDB-lite"/>
    </source>
</evidence>
<evidence type="ECO:0000256" key="9">
    <source>
        <dbReference type="RuleBase" id="RU000672"/>
    </source>
</evidence>
<dbReference type="EC" id="1.4.3.-" evidence="9"/>
<evidence type="ECO:0000313" key="14">
    <source>
        <dbReference type="Proteomes" id="UP000813444"/>
    </source>
</evidence>
<dbReference type="InterPro" id="IPR036460">
    <property type="entry name" value="Cu_amine_oxidase_C_sf"/>
</dbReference>
<comment type="similarity">
    <text evidence="2 9">Belongs to the copper/topaquinone oxidase family.</text>
</comment>
<evidence type="ECO:0000313" key="13">
    <source>
        <dbReference type="EMBL" id="KAH7309874.1"/>
    </source>
</evidence>
<protein>
    <recommendedName>
        <fullName evidence="9">Amine oxidase</fullName>
        <ecNumber evidence="9">1.4.3.-</ecNumber>
    </recommendedName>
</protein>
<evidence type="ECO:0000256" key="7">
    <source>
        <dbReference type="PIRSR" id="PIRSR600269-50"/>
    </source>
</evidence>
<dbReference type="Pfam" id="PF01179">
    <property type="entry name" value="Cu_amine_oxid"/>
    <property type="match status" value="1"/>
</dbReference>
<reference evidence="13" key="1">
    <citation type="journal article" date="2021" name="Nat. Commun.">
        <title>Genetic determinants of endophytism in the Arabidopsis root mycobiome.</title>
        <authorList>
            <person name="Mesny F."/>
            <person name="Miyauchi S."/>
            <person name="Thiergart T."/>
            <person name="Pickel B."/>
            <person name="Atanasova L."/>
            <person name="Karlsson M."/>
            <person name="Huettel B."/>
            <person name="Barry K.W."/>
            <person name="Haridas S."/>
            <person name="Chen C."/>
            <person name="Bauer D."/>
            <person name="Andreopoulos W."/>
            <person name="Pangilinan J."/>
            <person name="LaButti K."/>
            <person name="Riley R."/>
            <person name="Lipzen A."/>
            <person name="Clum A."/>
            <person name="Drula E."/>
            <person name="Henrissat B."/>
            <person name="Kohler A."/>
            <person name="Grigoriev I.V."/>
            <person name="Martin F.M."/>
            <person name="Hacquard S."/>
        </authorList>
    </citation>
    <scope>NUCLEOTIDE SEQUENCE</scope>
    <source>
        <strain evidence="13">MPI-CAGE-CH-0235</strain>
    </source>
</reference>
<feature type="domain" description="Copper amine oxidase catalytic" evidence="12">
    <location>
        <begin position="217"/>
        <end position="604"/>
    </location>
</feature>
<evidence type="ECO:0000256" key="6">
    <source>
        <dbReference type="ARBA" id="ARBA00023008"/>
    </source>
</evidence>
<accession>A0A8K0SJN3</accession>
<gene>
    <name evidence="13" type="ORF">B0I35DRAFT_482603</name>
</gene>
<dbReference type="PANTHER" id="PTHR10638:SF20">
    <property type="entry name" value="AMINE OXIDASE"/>
    <property type="match status" value="1"/>
</dbReference>
<dbReference type="AlphaFoldDB" id="A0A8K0SJN3"/>
<comment type="caution">
    <text evidence="13">The sequence shown here is derived from an EMBL/GenBank/DDBJ whole genome shotgun (WGS) entry which is preliminary data.</text>
</comment>
<dbReference type="GO" id="GO:0008131">
    <property type="term" value="F:primary methylamine oxidase activity"/>
    <property type="evidence" value="ECO:0007669"/>
    <property type="project" value="InterPro"/>
</dbReference>
<dbReference type="InterPro" id="IPR016182">
    <property type="entry name" value="Cu_amine_oxidase_N-reg"/>
</dbReference>
<keyword evidence="5 9" id="KW-0560">Oxidoreductase</keyword>
<evidence type="ECO:0000256" key="1">
    <source>
        <dbReference type="ARBA" id="ARBA00001935"/>
    </source>
</evidence>
<dbReference type="InterPro" id="IPR000269">
    <property type="entry name" value="Cu_amine_oxidase"/>
</dbReference>
<dbReference type="GO" id="GO:0048038">
    <property type="term" value="F:quinone binding"/>
    <property type="evidence" value="ECO:0007669"/>
    <property type="project" value="InterPro"/>
</dbReference>
<feature type="signal peptide" evidence="11">
    <location>
        <begin position="1"/>
        <end position="17"/>
    </location>
</feature>
<dbReference type="Gene3D" id="3.10.450.40">
    <property type="match status" value="1"/>
</dbReference>
<dbReference type="OrthoDB" id="3341590at2759"/>
<name>A0A8K0SJN3_9HYPO</name>
<dbReference type="GO" id="GO:0005886">
    <property type="term" value="C:plasma membrane"/>
    <property type="evidence" value="ECO:0007669"/>
    <property type="project" value="TreeGrafter"/>
</dbReference>
<keyword evidence="4 7" id="KW-0801">TPQ</keyword>
<keyword evidence="11" id="KW-0732">Signal</keyword>
<keyword evidence="6 9" id="KW-0186">Copper</keyword>
<evidence type="ECO:0000256" key="5">
    <source>
        <dbReference type="ARBA" id="ARBA00023002"/>
    </source>
</evidence>
<evidence type="ECO:0000259" key="12">
    <source>
        <dbReference type="Pfam" id="PF01179"/>
    </source>
</evidence>